<evidence type="ECO:0000313" key="2">
    <source>
        <dbReference type="Proteomes" id="UP000238916"/>
    </source>
</evidence>
<organism evidence="1 2">
    <name type="scientific">Candidatus Desulfosporosinus infrequens</name>
    <dbReference type="NCBI Taxonomy" id="2043169"/>
    <lineage>
        <taxon>Bacteria</taxon>
        <taxon>Bacillati</taxon>
        <taxon>Bacillota</taxon>
        <taxon>Clostridia</taxon>
        <taxon>Eubacteriales</taxon>
        <taxon>Desulfitobacteriaceae</taxon>
        <taxon>Desulfosporosinus</taxon>
    </lineage>
</organism>
<evidence type="ECO:0000313" key="1">
    <source>
        <dbReference type="EMBL" id="SPF47057.1"/>
    </source>
</evidence>
<reference evidence="2" key="1">
    <citation type="submission" date="2018-02" db="EMBL/GenBank/DDBJ databases">
        <authorList>
            <person name="Hausmann B."/>
        </authorList>
    </citation>
    <scope>NUCLEOTIDE SEQUENCE [LARGE SCALE GENOMIC DNA]</scope>
    <source>
        <strain evidence="2">Peat soil MAG SbF1</strain>
    </source>
</reference>
<dbReference type="AlphaFoldDB" id="A0A2U3L595"/>
<proteinExistence type="predicted"/>
<dbReference type="EMBL" id="OMOF01000310">
    <property type="protein sequence ID" value="SPF47057.1"/>
    <property type="molecule type" value="Genomic_DNA"/>
</dbReference>
<gene>
    <name evidence="1" type="ORF">SBF1_3780001</name>
</gene>
<sequence length="48" mass="5378">MPNPNCYSFEIGKNTSEINGLTVVEAKALTLRRTNALEYFLGHHVSKI</sequence>
<dbReference type="Proteomes" id="UP000238916">
    <property type="component" value="Unassembled WGS sequence"/>
</dbReference>
<name>A0A2U3L595_9FIRM</name>
<accession>A0A2U3L595</accession>
<protein>
    <submittedName>
        <fullName evidence="1">Uncharacterized protein</fullName>
    </submittedName>
</protein>